<reference evidence="4 5" key="1">
    <citation type="journal article" date="2019" name="Int. J. Syst. Evol. Microbiol.">
        <title>The Global Catalogue of Microorganisms (GCM) 10K type strain sequencing project: providing services to taxonomists for standard genome sequencing and annotation.</title>
        <authorList>
            <consortium name="The Broad Institute Genomics Platform"/>
            <consortium name="The Broad Institute Genome Sequencing Center for Infectious Disease"/>
            <person name="Wu L."/>
            <person name="Ma J."/>
        </authorList>
    </citation>
    <scope>NUCLEOTIDE SEQUENCE [LARGE SCALE GENOMIC DNA]</scope>
    <source>
        <strain evidence="4 5">JCM 15628</strain>
    </source>
</reference>
<organism evidence="4 5">
    <name type="scientific">Terrabacter lapilli</name>
    <dbReference type="NCBI Taxonomy" id="436231"/>
    <lineage>
        <taxon>Bacteria</taxon>
        <taxon>Bacillati</taxon>
        <taxon>Actinomycetota</taxon>
        <taxon>Actinomycetes</taxon>
        <taxon>Micrococcales</taxon>
        <taxon>Intrasporangiaceae</taxon>
        <taxon>Terrabacter</taxon>
    </lineage>
</organism>
<accession>A0ABN2RDS0</accession>
<dbReference type="RefSeq" id="WP_344057964.1">
    <property type="nucleotide sequence ID" value="NZ_BAAAPU010000003.1"/>
</dbReference>
<dbReference type="PANTHER" id="PTHR47505">
    <property type="entry name" value="DNA UTILIZATION PROTEIN YHGH"/>
    <property type="match status" value="1"/>
</dbReference>
<dbReference type="InterPro" id="IPR000836">
    <property type="entry name" value="PRTase_dom"/>
</dbReference>
<feature type="domain" description="Phosphoribosyltransferase" evidence="3">
    <location>
        <begin position="226"/>
        <end position="299"/>
    </location>
</feature>
<comment type="caution">
    <text evidence="4">The sequence shown here is derived from an EMBL/GenBank/DDBJ whole genome shotgun (WGS) entry which is preliminary data.</text>
</comment>
<evidence type="ECO:0000256" key="2">
    <source>
        <dbReference type="SAM" id="MobiDB-lite"/>
    </source>
</evidence>
<dbReference type="EMBL" id="BAAAPU010000003">
    <property type="protein sequence ID" value="GAA1967536.1"/>
    <property type="molecule type" value="Genomic_DNA"/>
</dbReference>
<evidence type="ECO:0000313" key="5">
    <source>
        <dbReference type="Proteomes" id="UP001500013"/>
    </source>
</evidence>
<proteinExistence type="inferred from homology"/>
<gene>
    <name evidence="4" type="ORF">GCM10009817_04290</name>
</gene>
<protein>
    <submittedName>
        <fullName evidence="4">ComF family protein</fullName>
    </submittedName>
</protein>
<name>A0ABN2RDS0_9MICO</name>
<sequence length="302" mass="31448">MVRHAIRNGNGSRDDDGSTRANGSRRAGCTGLLSRLRASDLADLVLPRECGGCLRAGVDWCPRCARALRRLAFVLPGAGSVAAPTADLARTPGRGERTAPGGGGPWVVPHPAPEGMPPVYAWGIYADPLRAAVSAWKDAGRRDLVPVLLPLLREALDGALWGAGWPEGVALVVPAPSSRRAVRQRGDTPMVGLCEAAVTALGGPRRPGGRGGPVLRVAPALRHVRRVEDQSGLGTAERRGNLARALEVDPRWGEVVRGRRCVLVDDVVTTGATLAEAARALRSAGALGVVGAAMAATQRTRG</sequence>
<dbReference type="Gene3D" id="3.40.50.2020">
    <property type="match status" value="1"/>
</dbReference>
<dbReference type="InterPro" id="IPR029057">
    <property type="entry name" value="PRTase-like"/>
</dbReference>
<dbReference type="Pfam" id="PF00156">
    <property type="entry name" value="Pribosyltran"/>
    <property type="match status" value="1"/>
</dbReference>
<feature type="region of interest" description="Disordered" evidence="2">
    <location>
        <begin position="86"/>
        <end position="110"/>
    </location>
</feature>
<dbReference type="InterPro" id="IPR051910">
    <property type="entry name" value="ComF/GntX_DNA_util-trans"/>
</dbReference>
<dbReference type="CDD" id="cd06223">
    <property type="entry name" value="PRTases_typeI"/>
    <property type="match status" value="1"/>
</dbReference>
<feature type="region of interest" description="Disordered" evidence="2">
    <location>
        <begin position="1"/>
        <end position="25"/>
    </location>
</feature>
<comment type="similarity">
    <text evidence="1">Belongs to the ComF/GntX family.</text>
</comment>
<evidence type="ECO:0000313" key="4">
    <source>
        <dbReference type="EMBL" id="GAA1967536.1"/>
    </source>
</evidence>
<evidence type="ECO:0000259" key="3">
    <source>
        <dbReference type="Pfam" id="PF00156"/>
    </source>
</evidence>
<dbReference type="PANTHER" id="PTHR47505:SF1">
    <property type="entry name" value="DNA UTILIZATION PROTEIN YHGH"/>
    <property type="match status" value="1"/>
</dbReference>
<keyword evidence="5" id="KW-1185">Reference proteome</keyword>
<dbReference type="Proteomes" id="UP001500013">
    <property type="component" value="Unassembled WGS sequence"/>
</dbReference>
<evidence type="ECO:0000256" key="1">
    <source>
        <dbReference type="ARBA" id="ARBA00008007"/>
    </source>
</evidence>
<dbReference type="SUPFAM" id="SSF53271">
    <property type="entry name" value="PRTase-like"/>
    <property type="match status" value="1"/>
</dbReference>